<dbReference type="Pfam" id="PF14518">
    <property type="entry name" value="Haem_oxygenas_2"/>
    <property type="match status" value="1"/>
</dbReference>
<evidence type="ECO:0000313" key="5">
    <source>
        <dbReference type="Proteomes" id="UP000662888"/>
    </source>
</evidence>
<keyword evidence="5" id="KW-1185">Reference proteome</keyword>
<evidence type="ECO:0000259" key="3">
    <source>
        <dbReference type="Pfam" id="PF18417"/>
    </source>
</evidence>
<proteinExistence type="predicted"/>
<feature type="domain" description="L-Lysine epsilon oxidase N-terminal" evidence="2">
    <location>
        <begin position="231"/>
        <end position="313"/>
    </location>
</feature>
<feature type="domain" description="L-lysine epsilon oxidase C-terminal" evidence="3">
    <location>
        <begin position="469"/>
        <end position="585"/>
    </location>
</feature>
<dbReference type="Gene3D" id="1.20.910.10">
    <property type="entry name" value="Heme oxygenase-like"/>
    <property type="match status" value="1"/>
</dbReference>
<gene>
    <name evidence="4" type="ORF">IV454_26415</name>
</gene>
<feature type="domain" description="L-Lysine epsilon oxidase N-terminal" evidence="2">
    <location>
        <begin position="25"/>
        <end position="170"/>
    </location>
</feature>
<reference evidence="4 5" key="1">
    <citation type="submission" date="2020-11" db="EMBL/GenBank/DDBJ databases">
        <authorList>
            <person name="Sun Q."/>
        </authorList>
    </citation>
    <scope>NUCLEOTIDE SEQUENCE [LARGE SCALE GENOMIC DNA]</scope>
    <source>
        <strain evidence="4 5">P8398</strain>
    </source>
</reference>
<accession>A0AA49A7V1</accession>
<dbReference type="InterPro" id="IPR041173">
    <property type="entry name" value="LodA_C"/>
</dbReference>
<evidence type="ECO:0000256" key="1">
    <source>
        <dbReference type="SAM" id="MobiDB-lite"/>
    </source>
</evidence>
<evidence type="ECO:0000313" key="4">
    <source>
        <dbReference type="EMBL" id="QPI48980.1"/>
    </source>
</evidence>
<name>A0AA49A7V1_9BURK</name>
<dbReference type="SMART" id="SM01236">
    <property type="entry name" value="Haem_oxygenase_2"/>
    <property type="match status" value="1"/>
</dbReference>
<dbReference type="Pfam" id="PF18417">
    <property type="entry name" value="LodA_C"/>
    <property type="match status" value="1"/>
</dbReference>
<protein>
    <submittedName>
        <fullName evidence="4">LodA/GoxA family CTQ-dependent oxidase</fullName>
    </submittedName>
</protein>
<dbReference type="EMBL" id="CP065053">
    <property type="protein sequence ID" value="QPI48980.1"/>
    <property type="molecule type" value="Genomic_DNA"/>
</dbReference>
<dbReference type="Proteomes" id="UP000662888">
    <property type="component" value="Chromosome"/>
</dbReference>
<sequence length="1239" mass="135224">MSTHRDPSSTSSAAAAAAIAYCRIHPGLGIARAGNSPDAYYCGPESPGEVVDPPGGYKDADGRIKRQAARFRIYAYDANDQPIRELTAADASITWTVHLANRKAVNNMFLGRFWQSQYPDFYEKNPHAPPLRNQQIPGGSPERERLVIDPGPRSISGTDPGVRVRFDGGTIGPLPYTVLMPAQGGADPDWVRGSRDGYMNIKASDVPPNQSPPLKTQYWTPGEVIKPVAQSPKLEVPLGELRTDSDGRLLVLGGAGKSGSLIPNNPIGLLNVGSSYANNDYWYDDISDGPVSATVVLHDGTSVTMKDQAWVLCAVPKFVPAAETLTTLYDIAREAVGDAAESDAVSFMQDVYPILKRLDTFTWLNKTANRGHGSDTAQGSFMGASNPVFLALASNSKEELFRDARAHVFGRLRPPNLVAANADAKDTPETLRYANASFMPQMSGDGGEATVLADGSPLAPLPGSGVYVTWLTLSPVQYAKMKRWAEGDFSADWQGEPGAAPPLSSLPVAQQPAALDRAALEPCVGGAFYPGIEMTYFSREASTWAGLCRINPATAPGGLTMHMALPWQADFSECNTNWWPAQRPDDVVPVGTLDASVQSDDRIDKQPLSSVLAKRVPWARGLPPASPGLDNAMVDLWKDLGFVVRKQVNGQTVMIETERSPYMGANMRDYFYYLMNIASYGDFLPRAHSLVGEFLAQAWQNQEQADPDEVWKFFPFTKDSFDARLELIYDNFVRDASLSSARQQYEVEQSGSAHQSYLSNSRASVIRSIFQMAPFNQLDGAWLRGITPDGPIGSIDSMMFSIRMDEMGDGNVEQNHANVYTDLLKSLNIYLPDLHTRAYADNPDLFPSAFTQPVFLLAISQFGDEFMPELLGMTLYLEWSAIGLLSSVDQMKALGINPLYYALHLGIDNASAGHGAVAKACVEMYLDQVRESEGEAAMQQVWKRIWTGYVAFGTLGTLGDDLANASSSPPTPEDRMVAMIQAKAPYASRAHREKMLGPNLINDWMLDPLGLLHEMQKAGLIVPGDLAHSTILELIGFNGPMYHVFSAAEQKLWQDYILYLGQKPAVHTDIAQRMHLTIDFMRQRQMGVSGHRVQLEGPDPRCADPAAKDAPLVSMAIQDWFALQDNDALMRALACERNGWVQRFDPLNSPLVTSMLAGNGAMATAFQAIPANTDGASYKSIIVQWIGMGCPVGKMVRGRHLAAKAPLPVVPHTGMVSTNYLSKGKDGRPHHIWGMGTPH</sequence>
<dbReference type="Pfam" id="PF17990">
    <property type="entry name" value="LodA_N"/>
    <property type="match status" value="2"/>
</dbReference>
<evidence type="ECO:0000259" key="2">
    <source>
        <dbReference type="Pfam" id="PF17990"/>
    </source>
</evidence>
<organism evidence="4 5">
    <name type="scientific">Massilia antarctica</name>
    <dbReference type="NCBI Taxonomy" id="2765360"/>
    <lineage>
        <taxon>Bacteria</taxon>
        <taxon>Pseudomonadati</taxon>
        <taxon>Pseudomonadota</taxon>
        <taxon>Betaproteobacteria</taxon>
        <taxon>Burkholderiales</taxon>
        <taxon>Oxalobacteraceae</taxon>
        <taxon>Telluria group</taxon>
        <taxon>Massilia</taxon>
    </lineage>
</organism>
<dbReference type="RefSeq" id="WP_206088587.1">
    <property type="nucleotide sequence ID" value="NZ_CP065053.1"/>
</dbReference>
<dbReference type="InterPro" id="IPR041168">
    <property type="entry name" value="LodA_N"/>
</dbReference>
<feature type="region of interest" description="Disordered" evidence="1">
    <location>
        <begin position="125"/>
        <end position="164"/>
    </location>
</feature>
<dbReference type="InterPro" id="IPR016084">
    <property type="entry name" value="Haem_Oase-like_multi-hlx"/>
</dbReference>